<proteinExistence type="predicted"/>
<feature type="region of interest" description="Disordered" evidence="2">
    <location>
        <begin position="1088"/>
        <end position="1126"/>
    </location>
</feature>
<feature type="region of interest" description="Disordered" evidence="2">
    <location>
        <begin position="805"/>
        <end position="834"/>
    </location>
</feature>
<dbReference type="InterPro" id="IPR019449">
    <property type="entry name" value="FMP27_WPPW_RBG"/>
</dbReference>
<dbReference type="InterPro" id="IPR057089">
    <property type="entry name" value="C2_TIP"/>
</dbReference>
<feature type="compositionally biased region" description="Polar residues" evidence="2">
    <location>
        <begin position="3967"/>
        <end position="3991"/>
    </location>
</feature>
<feature type="compositionally biased region" description="Polar residues" evidence="2">
    <location>
        <begin position="1113"/>
        <end position="1124"/>
    </location>
</feature>
<protein>
    <submittedName>
        <fullName evidence="8">Uncharacterized protein</fullName>
    </submittedName>
</protein>
<dbReference type="SMART" id="SM01214">
    <property type="entry name" value="Fmp27_GFWDK"/>
    <property type="match status" value="1"/>
</dbReference>
<feature type="compositionally biased region" description="Polar residues" evidence="2">
    <location>
        <begin position="1583"/>
        <end position="1596"/>
    </location>
</feature>
<feature type="region of interest" description="Disordered" evidence="2">
    <location>
        <begin position="1303"/>
        <end position="1332"/>
    </location>
</feature>
<evidence type="ECO:0000256" key="3">
    <source>
        <dbReference type="SAM" id="Phobius"/>
    </source>
</evidence>
<keyword evidence="4" id="KW-0732">Signal</keyword>
<feature type="domain" description="FMP27/BLTP2/Hobbit GFWDK motif-containing RBG unit" evidence="5">
    <location>
        <begin position="2332"/>
        <end position="2487"/>
    </location>
</feature>
<dbReference type="InterPro" id="IPR045167">
    <property type="entry name" value="Hobbit"/>
</dbReference>
<reference evidence="8" key="1">
    <citation type="submission" date="2023-02" db="EMBL/GenBank/DDBJ databases">
        <title>Mating type loci evolution in Malassezia.</title>
        <authorList>
            <person name="Coelho M.A."/>
        </authorList>
    </citation>
    <scope>NUCLEOTIDE SEQUENCE</scope>
    <source>
        <strain evidence="8">CBS 14136</strain>
    </source>
</reference>
<evidence type="ECO:0000256" key="4">
    <source>
        <dbReference type="SAM" id="SignalP"/>
    </source>
</evidence>
<dbReference type="EMBL" id="CP118381">
    <property type="protein sequence ID" value="WFD45219.1"/>
    <property type="molecule type" value="Genomic_DNA"/>
</dbReference>
<evidence type="ECO:0000259" key="5">
    <source>
        <dbReference type="SMART" id="SM01214"/>
    </source>
</evidence>
<dbReference type="PANTHER" id="PTHR15678">
    <property type="entry name" value="ANTIGEN MLAA-22-RELATED"/>
    <property type="match status" value="1"/>
</dbReference>
<evidence type="ECO:0000256" key="2">
    <source>
        <dbReference type="SAM" id="MobiDB-lite"/>
    </source>
</evidence>
<feature type="region of interest" description="Disordered" evidence="2">
    <location>
        <begin position="1054"/>
        <end position="1075"/>
    </location>
</feature>
<feature type="domain" description="FMP27 WPPW motif-containing RBG unit" evidence="7">
    <location>
        <begin position="2766"/>
        <end position="3248"/>
    </location>
</feature>
<dbReference type="Pfam" id="PF23122">
    <property type="entry name" value="C2_ITFG1"/>
    <property type="match status" value="1"/>
</dbReference>
<feature type="compositionally biased region" description="Polar residues" evidence="2">
    <location>
        <begin position="3675"/>
        <end position="3685"/>
    </location>
</feature>
<feature type="chain" id="PRO_5042269093" evidence="4">
    <location>
        <begin position="22"/>
        <end position="4062"/>
    </location>
</feature>
<keyword evidence="9" id="KW-1185">Reference proteome</keyword>
<feature type="domain" description="FMP27 SW motif-containing RBG unit" evidence="6">
    <location>
        <begin position="2209"/>
        <end position="2314"/>
    </location>
</feature>
<evidence type="ECO:0000259" key="7">
    <source>
        <dbReference type="SMART" id="SM01216"/>
    </source>
</evidence>
<dbReference type="InterPro" id="IPR019441">
    <property type="entry name" value="FMP27/BLTP2/Hobbit_GFWDK_RBG"/>
</dbReference>
<feature type="compositionally biased region" description="Basic and acidic residues" evidence="2">
    <location>
        <begin position="3626"/>
        <end position="3635"/>
    </location>
</feature>
<evidence type="ECO:0000256" key="1">
    <source>
        <dbReference type="SAM" id="Coils"/>
    </source>
</evidence>
<feature type="compositionally biased region" description="Low complexity" evidence="2">
    <location>
        <begin position="3615"/>
        <end position="3625"/>
    </location>
</feature>
<dbReference type="SMART" id="SM01216">
    <property type="entry name" value="Fmp27_WPPW"/>
    <property type="match status" value="1"/>
</dbReference>
<dbReference type="PANTHER" id="PTHR15678:SF6">
    <property type="entry name" value="BRIDGE-LIKE LIPID TRANSFER PROTEIN FAMILY MEMBER 2"/>
    <property type="match status" value="1"/>
</dbReference>
<sequence length="4062" mass="457839">MRMRLRMHLHICLLFVGYAYASFGFGLGSKRFKEEGIVEVGSLGLESGSGTLVAWAHYNHDRFLDAVMMNANRTSLAIHPWNHHMFQFEKQPIYQLTVPTGEQIVNVVPADFTYDGRVDLLVMTENLHATKTRPVIYMRLWPSIPDGFGDPIRLPDALHAQPLTLDATGFLRGDLLGHAVETPNATELHPDSTPLTIWRNEMPNNNTFVLDRPELNLDANIPQCQLGAPHFSATVDLNGDCLADLFLVCANADSSQYTYQIWLASKHESLQYRFLQSGSLPRNLGPISFADMNRDGTIDLVFSTCESNRCKLHIAYNRQMPLCESDPSLKHISWPWTSNKTSPSVPSKMEPCRDPQDLCVADEEFQLNLTISDENPLLQTMDLESLTGDTQLLTSDDVGASVASPVFVRIGDINLDGYPDLLLLTIPNHRRPGETRVRLLESIECQKRSSAPGCESLHASKLKRRSFQLVGNTALDQYRYVRSAAFVDLDEDGTLDILLQSYEQVQIRQSAARRLTFFQNNYFHDAFFLKALTLNGACRTQCEPRNSTSFEPWGAGLGGASYKFTVLDPNGVRRAQQVMQQPQTVYNALLPPSAFIGLGRTNNYVESLFVGSTRRQNQPYVAMEGVIPNSEVVVSPWQDGQSPLTWHRELFLHPGDWIPVVTAALIALITLLGTIVYALNLNEKREDQRERQRAVGSWEDWHAEGRFSWLYLLLIPLVILILNHLLVPLIASVLLPGRLTFSFVSLLAGVHNLTYYRRNETNYAWQIRRMYLSLHLPRPWSGAHGRSRIRLISLCIDGLHVNLPESSEPTGKKSRAASQEAAQEYNRKHQADQQREHAYEAHLRRIIDDRPETDLEADQDRDSVAHHAFLDRMVSEIGHGALGVARYVQPVALFIAQHCLALLISIVALEIHNFSMHLAQFDVDVGVENIKLNGSNKLAYQRRTKLSTSDIEAMQSTQSCSDGFHDSNENTSASHHSLMGRLYGEVRLHLEVGKMQAFQSATGTKVVGSDGAWFTTRVLLSERIRSESTALQLGLKDTTVFLDGVLAVQQAISNKKAAQRSREHDTSSRHAIGTQHEVAQHGIDDANNRLKHSTDASSSFSARSDRATDRATGSTPNHQASSSKHAPPLLVAGLAMLRSIDVQIDAVHVHKQAPDGSIQMSIRNTHASIENSDPADPIHQVWFGGCGIKNKKTTLKTKSRATLNEARQIWKFSADIEQIEVCLTGSHPATFLRIQSLTSWMRTSYTPWGVLPKYTRHRAAPAFFADDPNEPTIVTYLGIQQIRGAPDYAALHSLRDAIHSFQSEKHSLRPGSLSTEQPKTSIEHHQRPKPSPPRLALVLHMDSVLFMIHESQVSMQRPSSWDKHGSALVFSVPKLHCSIQGSYTQRLGNQRKAWTKGSTAQPEKSAPIGVPGHGGSAPYAIPSKQAKEPTRNLPDPVPIPRQDGDHEDNQDATSPLYETAPWQYRMEASAGFDLFEVYLSGAHPSTESQPARVLHDDLVQIQSVECTYHARLPASVDFISWKPRLQFDHRKTRVALSIHRIEVDLWQEHVLQTLSTLIQIPFGDQDSMQHSSENHTDAGSPEELNQASDDQPSSASKPPPSVFSRMPYVGLLHLGIGSSCLYLGNNDPNDQPEVRRGVGLVVGQTTLDYARDSHNPNQHARRHARHEASKEARTALRLPEHIASRALNIAHQYGAGAALDLAQFDFSVYPLVDMRLARRHGQFQDVSQSPTESSGASTSRKSAWHQAAHNDPFAQIPRSDSRSESRSESRDSSGNADHPGKDPFANLTWMNNKHPLHVAKADTPLEEIAPGSPHEKQVPAEQNEPNGPALPLAPEVAPYTADSIPVLPAHTGSKQESAQELYPGAIASRLNDPLLPGEINVSITPPRTPPMKRGTAVYSADAWSFDDAFVPLMRAVPYNPKIRQLDPSTHIIAIPQLHVHGTGRPPNHGPELYVEVRSKHPVSLKMRLLHTYCILIAISGVKFLKPIRKPRKESPSNSKRSTPIPKNSIEIYAMLPTVHLHANLPADREVFASISDVEVRYRNPRAIRVSFALLHGAVPSAQHGLNSYWEEAATIRRLAVSFGEQEHCAETIFITGDCLHFRIPYAFNTHLLIEGCIVAFKATKQLVYQLVQGHHGSAIYPHDEPPKKLPPISIRMRMACFEAADNAFDSRLALIYLAGSDEHLMRLERERVFQQRVKENEITGEELDQAYERLQALNASMWIRRFHNASNDRQRRERALLGYINKRTLDPHKLHHDTLPIAMFPTSSDPPLCRIMMTQLCVDVTQPKTFALENTHEFLHEQGGDPSNLKYTTLVPLHLRLRLSEASIRLRDYPVPLFHIPPWEDPQDPAKPSLDCEGDLCVAEQLGVEASVRHVAVTVIPALEGQEKSQEQGLLVPKSVMSPKLYGAVTVHVGTTTPTHFAWGQSMQPAIQDLIRVIDCITSPTHDPSPKLGPWDKLPFQLQAKLHLVFAAEARLHLKGSRDPYQVSGPGSGWMLIWRDHVEVRAGFPNDDQEFLQIISGEHLLAIPDLEFIMNPYQTGLQEYQPNARECMNQMLARQTCWTTPELHKVAWHLRSGVRWGMGLVPERTCTESTCERHPKCEGAPFDRQCRFFGRIPHWKVITKSKEGIAKLPEDQRTDSFAGWRSDFVHLSVSLQAIGDTADDPKASQGKDSKESRRSDTVSNLYITPLAWDYFWEWKNLFNSALSLPIRQGPVFPRPPGQKSPKFGLHLATIKYRFNLSPLYITHMYRQRIRYDLAHGLRTFLGVKALLGTFYLDLHQRMQETIHESPDSDEKPIRAFHKPLYEAEADMSDLALYSIAAQFREQFASTPGLSEERDEKYDLFREYNPDPSETSIEDPLYDPKDYVELDDVPLADDPPRLRVHQALALTRFHFHRLVESRRDYMKREQNPEDSRQRTRSKFGKECSHTCLIGSAHAVMDEQFKVAQRRVNHLYSDLEASKSMRSPGNADESQLRYDQRIASLEDNYARLREQLELAREHRVTEDPMKDLPQAHVNLLQHALSAGDANKTQCTPNVAEEDPLCDEWDSFNNRILIDNPVGMLSNYTRDLLVRYYSSSKLHRRFAQRLSVTEQSELRELLERSIKVRQQDTHQDDDEDPVEMLDQIVSDTVRLASQHGGLPQEFVKDFGAESSEEHAPDDGISNDYVVRKNTICLCTQPQLVLHSTASKNATLVFHAKQLRVRNYAVSDEQYMDNSRNRNVLHRNYIGLQSLECFHSTRALNLVAQRGLRSLAVPSSILNHSKQDSRNFRRVIRETHALVLYDKHNKNRMQDLTRPVLASGRQQDLTVNYLAYHMDLVRVLCPKFILNATTDQYAAIYTVVTDLILYTDPYAREYAQQRSSFAYSYNFDQPEALLALVSALQLHAHDLLKRRRVFEMKFDELNRAGQAEYVRISAEFLDQYVELCLIEEAVRISNSSKSDKEKQYAMLLQTFAESIEWNMIGDPNSESDAKHAGPMLVRLALSRVSFARLGLASGTSTNSLTLGDLRALNAHPTAYFEEIISKYQSAKQGNSMIAQDAFMSTAWLLLPPAGGIATMDRFEFHMHPVRVQLELKIGKQLMDYLFGQNRSTQNEEDDSDKQISKPARWYKRILHPKISSEQESSTSRSEINDHHHDLDANATNEDDLDDDSLMSPTQATQNHLPVTHYTAKHNMQSGISSTYQDQNPNLAGRKTNARKPDDTASLASNDFHDDASLASSRSQDLARGFTLSNLGRSGRADSDSDEESVALANVEYIRNEMAKRSADYVSFVRVIFHELTICLSYKGDGDHALTNLYDLEFHTPKLEYTNQLASYRNLADSLKRDMIRIAWQNRNTLIKGVMATNNKKRQALRRIRERRLLKYNDSADDPRKHLQRIGEEGLDDLESLLDAPLEELPSLVHRTRSTSSSQSAGRRKSHSRSNERRHSLTAHSSDSSRNEIHDPHDSNAYDRESGAAPPIVMSSLYGIPGEESTNLPLSNQAQFPTQSTSIPTQPLESKHEWEQSPTSAPILSHQDSAPSRQTSMPSLKSQATNLDRTKSSWRKLLHLPKKRSKMQQSEADIQRESR</sequence>
<feature type="compositionally biased region" description="Polar residues" evidence="2">
    <location>
        <begin position="1724"/>
        <end position="1741"/>
    </location>
</feature>
<feature type="transmembrane region" description="Helical" evidence="3">
    <location>
        <begin position="657"/>
        <end position="679"/>
    </location>
</feature>
<organism evidence="8 9">
    <name type="scientific">Malassezia psittaci</name>
    <dbReference type="NCBI Taxonomy" id="1821823"/>
    <lineage>
        <taxon>Eukaryota</taxon>
        <taxon>Fungi</taxon>
        <taxon>Dikarya</taxon>
        <taxon>Basidiomycota</taxon>
        <taxon>Ustilaginomycotina</taxon>
        <taxon>Malasseziomycetes</taxon>
        <taxon>Malasseziales</taxon>
        <taxon>Malasseziaceae</taxon>
        <taxon>Malassezia</taxon>
    </lineage>
</organism>
<keyword evidence="3" id="KW-0472">Membrane</keyword>
<dbReference type="Pfam" id="PF10344">
    <property type="entry name" value="Hobbit"/>
    <property type="match status" value="1"/>
</dbReference>
<feature type="compositionally biased region" description="Polar residues" evidence="2">
    <location>
        <begin position="3999"/>
        <end position="4030"/>
    </location>
</feature>
<feature type="signal peptide" evidence="4">
    <location>
        <begin position="1"/>
        <end position="21"/>
    </location>
</feature>
<feature type="compositionally biased region" description="Basic and acidic residues" evidence="2">
    <location>
        <begin position="3930"/>
        <end position="3949"/>
    </location>
</feature>
<feature type="region of interest" description="Disordered" evidence="2">
    <location>
        <begin position="1722"/>
        <end position="1788"/>
    </location>
</feature>
<name>A0AAF0FEF1_9BASI</name>
<feature type="region of interest" description="Disordered" evidence="2">
    <location>
        <begin position="1806"/>
        <end position="1829"/>
    </location>
</feature>
<feature type="coiled-coil region" evidence="1">
    <location>
        <begin position="2973"/>
        <end position="3000"/>
    </location>
</feature>
<feature type="compositionally biased region" description="Basic and acidic residues" evidence="2">
    <location>
        <begin position="825"/>
        <end position="834"/>
    </location>
</feature>
<keyword evidence="3" id="KW-0812">Transmembrane</keyword>
<feature type="region of interest" description="Disordered" evidence="2">
    <location>
        <begin position="3675"/>
        <end position="3706"/>
    </location>
</feature>
<dbReference type="SMART" id="SM01215">
    <property type="entry name" value="Fmp27_SW"/>
    <property type="match status" value="1"/>
</dbReference>
<feature type="compositionally biased region" description="Basic residues" evidence="2">
    <location>
        <begin position="4035"/>
        <end position="4049"/>
    </location>
</feature>
<feature type="region of interest" description="Disordered" evidence="2">
    <location>
        <begin position="1389"/>
        <end position="1453"/>
    </location>
</feature>
<feature type="transmembrane region" description="Helical" evidence="3">
    <location>
        <begin position="709"/>
        <end position="731"/>
    </location>
</feature>
<dbReference type="InterPro" id="IPR019415">
    <property type="entry name" value="FMP27_SW_RBG"/>
</dbReference>
<dbReference type="SUPFAM" id="SSF69318">
    <property type="entry name" value="Integrin alpha N-terminal domain"/>
    <property type="match status" value="1"/>
</dbReference>
<evidence type="ECO:0000313" key="9">
    <source>
        <dbReference type="Proteomes" id="UP001214628"/>
    </source>
</evidence>
<keyword evidence="3" id="KW-1133">Transmembrane helix</keyword>
<dbReference type="Proteomes" id="UP001214628">
    <property type="component" value="Chromosome 7"/>
</dbReference>
<accession>A0AAF0FEF1</accession>
<evidence type="ECO:0000259" key="6">
    <source>
        <dbReference type="SMART" id="SM01215"/>
    </source>
</evidence>
<dbReference type="InterPro" id="IPR028994">
    <property type="entry name" value="Integrin_alpha_N"/>
</dbReference>
<feature type="region of interest" description="Disordered" evidence="2">
    <location>
        <begin position="3892"/>
        <end position="4062"/>
    </location>
</feature>
<evidence type="ECO:0000313" key="8">
    <source>
        <dbReference type="EMBL" id="WFD45219.1"/>
    </source>
</evidence>
<feature type="region of interest" description="Disordered" evidence="2">
    <location>
        <begin position="1565"/>
        <end position="1601"/>
    </location>
</feature>
<feature type="compositionally biased region" description="Basic and acidic residues" evidence="2">
    <location>
        <begin position="1759"/>
        <end position="1771"/>
    </location>
</feature>
<keyword evidence="1" id="KW-0175">Coiled coil</keyword>
<gene>
    <name evidence="8" type="ORF">MPSI1_003897</name>
</gene>
<feature type="region of interest" description="Disordered" evidence="2">
    <location>
        <begin position="3608"/>
        <end position="3654"/>
    </location>
</feature>